<protein>
    <submittedName>
        <fullName evidence="3">Phenylpyruvate tautomerase PptA, 4-oxalocrotonate tautomerase family</fullName>
    </submittedName>
</protein>
<evidence type="ECO:0000256" key="1">
    <source>
        <dbReference type="ARBA" id="ARBA00023235"/>
    </source>
</evidence>
<keyword evidence="1" id="KW-0413">Isomerase</keyword>
<sequence>MPYITVKAPAGVLGDEAKSVLANGICAAAAECEQVPDDPKMRALCVVTIEENVTSHLTFGGSDLSQMVVSFDATVNIPKGVLDDHSRARFVELLHKAAVDTLPDEKRRIATSFVINEIEDGMWGVRGNLWKLPDFAAASGYRHLQHLVVNR</sequence>
<dbReference type="GO" id="GO:0016853">
    <property type="term" value="F:isomerase activity"/>
    <property type="evidence" value="ECO:0007669"/>
    <property type="project" value="UniProtKB-KW"/>
</dbReference>
<feature type="domain" description="4-oxalocrotonate tautomerase-like" evidence="2">
    <location>
        <begin position="74"/>
        <end position="129"/>
    </location>
</feature>
<name>A0A1H4TEW0_9BRAD</name>
<dbReference type="EMBL" id="FNTI01000001">
    <property type="protein sequence ID" value="SEC54681.1"/>
    <property type="molecule type" value="Genomic_DNA"/>
</dbReference>
<organism evidence="3 4">
    <name type="scientific">Bradyrhizobium lablabi</name>
    <dbReference type="NCBI Taxonomy" id="722472"/>
    <lineage>
        <taxon>Bacteria</taxon>
        <taxon>Pseudomonadati</taxon>
        <taxon>Pseudomonadota</taxon>
        <taxon>Alphaproteobacteria</taxon>
        <taxon>Hyphomicrobiales</taxon>
        <taxon>Nitrobacteraceae</taxon>
        <taxon>Bradyrhizobium</taxon>
    </lineage>
</organism>
<dbReference type="Pfam" id="PF01361">
    <property type="entry name" value="Tautomerase"/>
    <property type="match status" value="1"/>
</dbReference>
<dbReference type="Proteomes" id="UP000183208">
    <property type="component" value="Unassembled WGS sequence"/>
</dbReference>
<keyword evidence="3" id="KW-0670">Pyruvate</keyword>
<gene>
    <name evidence="3" type="ORF">SAMN05444171_1683</name>
</gene>
<accession>A0A1H4TEW0</accession>
<dbReference type="InterPro" id="IPR014347">
    <property type="entry name" value="Tautomerase/MIF_sf"/>
</dbReference>
<proteinExistence type="predicted"/>
<dbReference type="AlphaFoldDB" id="A0A1H4TEW0"/>
<dbReference type="RefSeq" id="WP_074831070.1">
    <property type="nucleotide sequence ID" value="NZ_FNTI01000001.1"/>
</dbReference>
<evidence type="ECO:0000259" key="2">
    <source>
        <dbReference type="Pfam" id="PF01361"/>
    </source>
</evidence>
<dbReference type="Gene3D" id="3.30.429.10">
    <property type="entry name" value="Macrophage Migration Inhibitory Factor"/>
    <property type="match status" value="2"/>
</dbReference>
<dbReference type="InterPro" id="IPR004370">
    <property type="entry name" value="4-OT-like_dom"/>
</dbReference>
<evidence type="ECO:0000313" key="3">
    <source>
        <dbReference type="EMBL" id="SEC54681.1"/>
    </source>
</evidence>
<reference evidence="3 4" key="1">
    <citation type="submission" date="2016-10" db="EMBL/GenBank/DDBJ databases">
        <authorList>
            <person name="de Groot N.N."/>
        </authorList>
    </citation>
    <scope>NUCLEOTIDE SEQUENCE [LARGE SCALE GENOMIC DNA]</scope>
    <source>
        <strain evidence="3 4">GAS522</strain>
    </source>
</reference>
<evidence type="ECO:0000313" key="4">
    <source>
        <dbReference type="Proteomes" id="UP000183208"/>
    </source>
</evidence>